<dbReference type="AlphaFoldDB" id="A0A094PUW0"/>
<evidence type="ECO:0000313" key="2">
    <source>
        <dbReference type="EMBL" id="KGA13444.1"/>
    </source>
</evidence>
<reference evidence="2" key="1">
    <citation type="submission" date="2014-05" db="EMBL/GenBank/DDBJ databases">
        <title>Key roles for freshwater Actinobacteria revealed by deep metagenomic sequencing.</title>
        <authorList>
            <person name="Ghai R."/>
            <person name="Mizuno C.M."/>
            <person name="Picazo A."/>
            <person name="Camacho A."/>
            <person name="Rodriguez-Valera F."/>
        </authorList>
    </citation>
    <scope>NUCLEOTIDE SEQUENCE</scope>
</reference>
<evidence type="ECO:0000256" key="1">
    <source>
        <dbReference type="SAM" id="Phobius"/>
    </source>
</evidence>
<feature type="transmembrane region" description="Helical" evidence="1">
    <location>
        <begin position="6"/>
        <end position="25"/>
    </location>
</feature>
<gene>
    <name evidence="2" type="ORF">GM50_22360</name>
</gene>
<name>A0A094PUW0_9ZZZZ</name>
<sequence length="44" mass="4778">METITVAAVGVVAVLASIALAFLGLRSYRQSQAQNPRTYKRGRI</sequence>
<keyword evidence="1" id="KW-0812">Transmembrane</keyword>
<keyword evidence="1" id="KW-0472">Membrane</keyword>
<organism evidence="2">
    <name type="scientific">freshwater metagenome</name>
    <dbReference type="NCBI Taxonomy" id="449393"/>
    <lineage>
        <taxon>unclassified sequences</taxon>
        <taxon>metagenomes</taxon>
        <taxon>ecological metagenomes</taxon>
    </lineage>
</organism>
<dbReference type="EMBL" id="JNSK01000168">
    <property type="protein sequence ID" value="KGA13444.1"/>
    <property type="molecule type" value="Genomic_DNA"/>
</dbReference>
<accession>A0A094PUW0</accession>
<comment type="caution">
    <text evidence="2">The sequence shown here is derived from an EMBL/GenBank/DDBJ whole genome shotgun (WGS) entry which is preliminary data.</text>
</comment>
<keyword evidence="1" id="KW-1133">Transmembrane helix</keyword>
<protein>
    <submittedName>
        <fullName evidence="2">Uncharacterized protein</fullName>
    </submittedName>
</protein>
<proteinExistence type="predicted"/>